<keyword evidence="8 9" id="KW-0472">Membrane</keyword>
<dbReference type="GO" id="GO:0005743">
    <property type="term" value="C:mitochondrial inner membrane"/>
    <property type="evidence" value="ECO:0007669"/>
    <property type="project" value="UniProtKB-SubCell"/>
</dbReference>
<evidence type="ECO:0000256" key="9">
    <source>
        <dbReference type="SAM" id="Phobius"/>
    </source>
</evidence>
<dbReference type="PANTHER" id="PTHR13603">
    <property type="entry name" value="TRANSMEMBRANE PROTEIN 186"/>
    <property type="match status" value="1"/>
</dbReference>
<evidence type="ECO:0000313" key="11">
    <source>
        <dbReference type="WBParaSite" id="SSTP_0000083400.1"/>
    </source>
</evidence>
<dbReference type="WBParaSite" id="TCONS_00008427.p1">
    <property type="protein sequence ID" value="TCONS_00008427.p1"/>
    <property type="gene ID" value="XLOC_006379"/>
</dbReference>
<proteinExistence type="inferred from homology"/>
<comment type="subcellular location">
    <subcellularLocation>
        <location evidence="1">Mitochondrion inner membrane</location>
        <topology evidence="1">Multi-pass membrane protein</topology>
    </subcellularLocation>
</comment>
<evidence type="ECO:0000256" key="2">
    <source>
        <dbReference type="ARBA" id="ARBA00007020"/>
    </source>
</evidence>
<keyword evidence="5" id="KW-0999">Mitochondrion inner membrane</keyword>
<evidence type="ECO:0000256" key="6">
    <source>
        <dbReference type="ARBA" id="ARBA00022989"/>
    </source>
</evidence>
<comment type="similarity">
    <text evidence="2">Belongs to the TMEM186 family.</text>
</comment>
<dbReference type="STRING" id="6248.A0A0K0DUC1"/>
<feature type="transmembrane region" description="Helical" evidence="9">
    <location>
        <begin position="116"/>
        <end position="141"/>
    </location>
</feature>
<accession>A0A0K0DUC1</accession>
<keyword evidence="4 9" id="KW-0812">Transmembrane</keyword>
<evidence type="ECO:0000313" key="10">
    <source>
        <dbReference type="Proteomes" id="UP000035681"/>
    </source>
</evidence>
<dbReference type="Proteomes" id="UP000035681">
    <property type="component" value="Unplaced"/>
</dbReference>
<evidence type="ECO:0000256" key="3">
    <source>
        <dbReference type="ARBA" id="ARBA00014604"/>
    </source>
</evidence>
<evidence type="ECO:0000256" key="1">
    <source>
        <dbReference type="ARBA" id="ARBA00004448"/>
    </source>
</evidence>
<reference evidence="11" key="1">
    <citation type="submission" date="2015-08" db="UniProtKB">
        <authorList>
            <consortium name="WormBaseParasite"/>
        </authorList>
    </citation>
    <scope>IDENTIFICATION</scope>
</reference>
<dbReference type="PANTHER" id="PTHR13603:SF1">
    <property type="entry name" value="TRANSMEMBRANE PROTEIN 186"/>
    <property type="match status" value="1"/>
</dbReference>
<dbReference type="InterPro" id="IPR026571">
    <property type="entry name" value="Tmem186"/>
</dbReference>
<organism evidence="11">
    <name type="scientific">Strongyloides stercoralis</name>
    <name type="common">Threadworm</name>
    <dbReference type="NCBI Taxonomy" id="6248"/>
    <lineage>
        <taxon>Eukaryota</taxon>
        <taxon>Metazoa</taxon>
        <taxon>Ecdysozoa</taxon>
        <taxon>Nematoda</taxon>
        <taxon>Chromadorea</taxon>
        <taxon>Rhabditida</taxon>
        <taxon>Tylenchina</taxon>
        <taxon>Panagrolaimomorpha</taxon>
        <taxon>Strongyloidoidea</taxon>
        <taxon>Strongyloididae</taxon>
        <taxon>Strongyloides</taxon>
    </lineage>
</organism>
<evidence type="ECO:0000256" key="5">
    <source>
        <dbReference type="ARBA" id="ARBA00022792"/>
    </source>
</evidence>
<evidence type="ECO:0000256" key="7">
    <source>
        <dbReference type="ARBA" id="ARBA00023128"/>
    </source>
</evidence>
<dbReference type="WBParaSite" id="SSTP_0000083400.1">
    <property type="protein sequence ID" value="SSTP_0000083400.1"/>
    <property type="gene ID" value="SSTP_0000083400"/>
</dbReference>
<evidence type="ECO:0000256" key="4">
    <source>
        <dbReference type="ARBA" id="ARBA00022692"/>
    </source>
</evidence>
<dbReference type="AlphaFoldDB" id="A0A0K0DUC1"/>
<name>A0A0K0DUC1_STRER</name>
<protein>
    <recommendedName>
        <fullName evidence="3">Transmembrane protein 186</fullName>
    </recommendedName>
</protein>
<feature type="transmembrane region" description="Helical" evidence="9">
    <location>
        <begin position="153"/>
        <end position="175"/>
    </location>
</feature>
<keyword evidence="6 9" id="KW-1133">Transmembrane helix</keyword>
<keyword evidence="10" id="KW-1185">Reference proteome</keyword>
<evidence type="ECO:0000256" key="8">
    <source>
        <dbReference type="ARBA" id="ARBA00023136"/>
    </source>
</evidence>
<sequence length="270" mass="31487">MLTWMAARQASLEALSRQRTAVQNNYRTAHRSDRTIPTIRKKKVTGSSNDVVLNFNKQRSLQRMNPYERSEILSRIGGTCIRRLHTTSKLNEKEMVNIKEIMNDLNFKPVYRFSGIWVGAFFAKAKLAQTLVSIFLIPYASYRLFTGFYDFKYFSIIVFLSILAPIFLFVFARYYTRLVGVISMSECNEYIRVGYLSFFGTRKNRYIRVDDIVPINQTLEDAKDLVIPLYQNSRKDPLYLSRNNVEIVDEEKASILFGDLKIFNSNKKVK</sequence>
<keyword evidence="7" id="KW-0496">Mitochondrion</keyword>